<evidence type="ECO:0000313" key="1">
    <source>
        <dbReference type="EMBL" id="EEA06298.1"/>
    </source>
</evidence>
<dbReference type="OrthoDB" id="339587at2759"/>
<evidence type="ECO:0000313" key="2">
    <source>
        <dbReference type="Proteomes" id="UP000001460"/>
    </source>
</evidence>
<keyword evidence="2" id="KW-1185">Reference proteome</keyword>
<organism evidence="1 2">
    <name type="scientific">Cryptosporidium muris (strain RN66)</name>
    <dbReference type="NCBI Taxonomy" id="441375"/>
    <lineage>
        <taxon>Eukaryota</taxon>
        <taxon>Sar</taxon>
        <taxon>Alveolata</taxon>
        <taxon>Apicomplexa</taxon>
        <taxon>Conoidasida</taxon>
        <taxon>Coccidia</taxon>
        <taxon>Eucoccidiorida</taxon>
        <taxon>Eimeriorina</taxon>
        <taxon>Cryptosporidiidae</taxon>
        <taxon>Cryptosporidium</taxon>
    </lineage>
</organism>
<dbReference type="VEuPathDB" id="CryptoDB:CMU_007890"/>
<dbReference type="GeneID" id="6995753"/>
<dbReference type="AlphaFoldDB" id="B6ADK7"/>
<accession>B6ADK7</accession>
<dbReference type="Proteomes" id="UP000001460">
    <property type="component" value="Unassembled WGS sequence"/>
</dbReference>
<proteinExistence type="predicted"/>
<sequence>MSFRGASLLPKRIFIFSVPWLLYSYKVYCTSWITDNNIKDLVSEPFRINNAQFKKYLQSDVKEELDDETFEVIKPRPTSSLDKYEINSLYDSLAQQVRVIVSSCPSVVFLKNEICKKYNNGNKNDGVANFFYHDKLCDEYSPSLTAYSHSSTEPSYTDSGDVLVTMENEDIIIDNPNCGIVVVDGDVTICGDLTVANGQLNVLTSFDANQVFEMSSSHKHPKHTLKQCIIRKGLTIRGSLIVPFSNLYIIGNVSVGKNIYGMDIQIDLSSTVYTGLLYLYSTIYELEKNNTNWDPFVLTPMLLQLQSQFCPSKFLKELIDNIGVKLNNSTLPELETPSSKGSIWSGSKLFVGNRGRLWARGDIIAGEISIADGGFVYGTCGNLKTNVTDGLGIHIRDSGKLHMLNASVETSRLSIVRSSKMNILKGSIWVEKVLVLHTGSSLSVSDKLKFSFGLARDSSTVFAGSILVNYFEEQTILNNTFYNSSDLIRSNYNKVVSNIGNKTNSILGYFQILATSSIHISNELIVHGSLEISQASEVLVQGKISIDNNSIISESSSLFIQGNSDKVRLDYPNFELTKDIHENLVHRINGSMLVTNSSKLAILNGGLLVNEYLDIINGELYISNGSLTVKESVIASKRGTLKISLGNIVIGSLKSENQTPNEKLPSFFVSDSQVLVGGSIVIYNGNVDVNTRGYLQVECRLIVSSGNLGISLSSAIWIKGINNSKSLIFTNEGLVSPQNSKFGNFTIVVNGNVTLNSSNLYIGNGNVSVDSLILTTNSQFTVIQSQDTAELGNFKDEQEYSIFINVLLLQGYSNLQLLKKNYKLLVELGVMIDEFSILYCDYMQIKGDIFVDDGAIFSGKLLELVGYSTIACQDSARVYLQQINVHFDEVTAYNLIKEVNGTKVLPKKTIFVAENGASIYIHRSSYSCRYNDCIKRLHGIRTRESTLYIGESKPWNIPIKLFVQHLDSKNQLESDVVDPIAFVARRNATYTNNIQQDKQIIKNKGEQIRSGRVWNRNQNTKGVEFKPIQWQ</sequence>
<gene>
    <name evidence="1" type="ORF">CMU_007890</name>
</gene>
<dbReference type="EMBL" id="DS989729">
    <property type="protein sequence ID" value="EEA06298.1"/>
    <property type="molecule type" value="Genomic_DNA"/>
</dbReference>
<reference evidence="1" key="1">
    <citation type="submission" date="2008-06" db="EMBL/GenBank/DDBJ databases">
        <authorList>
            <person name="Lorenzi H."/>
            <person name="Inman J."/>
            <person name="Miller J."/>
            <person name="Schobel S."/>
            <person name="Amedeo P."/>
            <person name="Caler E.V."/>
            <person name="da Silva J."/>
        </authorList>
    </citation>
    <scope>NUCLEOTIDE SEQUENCE [LARGE SCALE GENOMIC DNA]</scope>
    <source>
        <strain evidence="1">RN66</strain>
    </source>
</reference>
<name>B6ADK7_CRYMR</name>
<dbReference type="OMA" id="RSSKMNI"/>
<dbReference type="RefSeq" id="XP_002140647.1">
    <property type="nucleotide sequence ID" value="XM_002140611.1"/>
</dbReference>
<protein>
    <submittedName>
        <fullName evidence="1">Uncharacterized protein</fullName>
    </submittedName>
</protein>